<organism evidence="2 3">
    <name type="scientific">Solanum verrucosum</name>
    <dbReference type="NCBI Taxonomy" id="315347"/>
    <lineage>
        <taxon>Eukaryota</taxon>
        <taxon>Viridiplantae</taxon>
        <taxon>Streptophyta</taxon>
        <taxon>Embryophyta</taxon>
        <taxon>Tracheophyta</taxon>
        <taxon>Spermatophyta</taxon>
        <taxon>Magnoliopsida</taxon>
        <taxon>eudicotyledons</taxon>
        <taxon>Gunneridae</taxon>
        <taxon>Pentapetalae</taxon>
        <taxon>asterids</taxon>
        <taxon>lamiids</taxon>
        <taxon>Solanales</taxon>
        <taxon>Solanaceae</taxon>
        <taxon>Solanoideae</taxon>
        <taxon>Solaneae</taxon>
        <taxon>Solanum</taxon>
    </lineage>
</organism>
<feature type="region of interest" description="Disordered" evidence="1">
    <location>
        <begin position="1"/>
        <end position="27"/>
    </location>
</feature>
<dbReference type="Proteomes" id="UP001234989">
    <property type="component" value="Chromosome 9"/>
</dbReference>
<evidence type="ECO:0000313" key="3">
    <source>
        <dbReference type="Proteomes" id="UP001234989"/>
    </source>
</evidence>
<feature type="region of interest" description="Disordered" evidence="1">
    <location>
        <begin position="40"/>
        <end position="63"/>
    </location>
</feature>
<protein>
    <submittedName>
        <fullName evidence="2">Uncharacterized protein</fullName>
    </submittedName>
</protein>
<proteinExistence type="predicted"/>
<sequence length="121" mass="13296">MVTSSDLPMEAAREGSGASVSQPRALEGVGEHISIQYVHHSSGSEVGNHQGVRVGPHPHISHGTQTINPHFQQIAKFIHHLAESMHDPHRINFEKMRKMGGAKFEGTVDPPDAEQWHEEGI</sequence>
<name>A0AAF0UGR9_SOLVR</name>
<keyword evidence="3" id="KW-1185">Reference proteome</keyword>
<feature type="region of interest" description="Disordered" evidence="1">
    <location>
        <begin position="102"/>
        <end position="121"/>
    </location>
</feature>
<accession>A0AAF0UGR9</accession>
<gene>
    <name evidence="2" type="ORF">MTR67_039353</name>
</gene>
<dbReference type="AlphaFoldDB" id="A0AAF0UGR9"/>
<dbReference type="EMBL" id="CP133620">
    <property type="protein sequence ID" value="WMV45968.1"/>
    <property type="molecule type" value="Genomic_DNA"/>
</dbReference>
<reference evidence="2" key="1">
    <citation type="submission" date="2023-08" db="EMBL/GenBank/DDBJ databases">
        <title>A de novo genome assembly of Solanum verrucosum Schlechtendal, a Mexican diploid species geographically isolated from the other diploid A-genome species in potato relatives.</title>
        <authorList>
            <person name="Hosaka K."/>
        </authorList>
    </citation>
    <scope>NUCLEOTIDE SEQUENCE</scope>
    <source>
        <tissue evidence="2">Young leaves</tissue>
    </source>
</reference>
<evidence type="ECO:0000256" key="1">
    <source>
        <dbReference type="SAM" id="MobiDB-lite"/>
    </source>
</evidence>
<evidence type="ECO:0000313" key="2">
    <source>
        <dbReference type="EMBL" id="WMV45968.1"/>
    </source>
</evidence>